<protein>
    <submittedName>
        <fullName evidence="3">Uncharacterized protein</fullName>
    </submittedName>
</protein>
<feature type="compositionally biased region" description="Polar residues" evidence="2">
    <location>
        <begin position="229"/>
        <end position="239"/>
    </location>
</feature>
<organism evidence="3">
    <name type="scientific">Chromera velia CCMP2878</name>
    <dbReference type="NCBI Taxonomy" id="1169474"/>
    <lineage>
        <taxon>Eukaryota</taxon>
        <taxon>Sar</taxon>
        <taxon>Alveolata</taxon>
        <taxon>Colpodellida</taxon>
        <taxon>Chromeraceae</taxon>
        <taxon>Chromera</taxon>
    </lineage>
</organism>
<accession>A0A0G4FAK9</accession>
<evidence type="ECO:0000313" key="3">
    <source>
        <dbReference type="EMBL" id="CEM09592.1"/>
    </source>
</evidence>
<name>A0A0G4FAK9_9ALVE</name>
<dbReference type="AlphaFoldDB" id="A0A0G4FAK9"/>
<dbReference type="EMBL" id="CDMZ01000224">
    <property type="protein sequence ID" value="CEM09592.1"/>
    <property type="molecule type" value="Genomic_DNA"/>
</dbReference>
<feature type="region of interest" description="Disordered" evidence="2">
    <location>
        <begin position="223"/>
        <end position="256"/>
    </location>
</feature>
<evidence type="ECO:0000256" key="2">
    <source>
        <dbReference type="SAM" id="MobiDB-lite"/>
    </source>
</evidence>
<feature type="coiled-coil region" evidence="1">
    <location>
        <begin position="45"/>
        <end position="86"/>
    </location>
</feature>
<proteinExistence type="predicted"/>
<keyword evidence="1" id="KW-0175">Coiled coil</keyword>
<gene>
    <name evidence="3" type="ORF">Cvel_15903</name>
</gene>
<feature type="coiled-coil region" evidence="1">
    <location>
        <begin position="172"/>
        <end position="220"/>
    </location>
</feature>
<sequence>MGTGASTRSASGKEVRYGLSSHRDEEYATANTQWKVPVAIFAEREAHLQKRVEVAEQEAQRLAVQAGCLQNQLREEESAKASLQAEHSVQLTEIQGRLECVQTELQERDTWVQQLREDVTVLSRNRLGLNRKRLRQPCEECERLKKLTSLRHTFERSQATLEASVADLLSELRGIKQEQATLADRANRAERERDDSRKRVEDLQRALENAHSDFARLSASLDAERHPAPTSQAPSNSLEQKAAVMENPQKHTAPAAAGPLAAKLDLGDCLLGAGEYD</sequence>
<reference evidence="3" key="1">
    <citation type="submission" date="2014-11" db="EMBL/GenBank/DDBJ databases">
        <authorList>
            <person name="Otto D Thomas"/>
            <person name="Naeem Raeece"/>
        </authorList>
    </citation>
    <scope>NUCLEOTIDE SEQUENCE</scope>
</reference>
<dbReference type="VEuPathDB" id="CryptoDB:Cvel_15903"/>
<evidence type="ECO:0000256" key="1">
    <source>
        <dbReference type="SAM" id="Coils"/>
    </source>
</evidence>